<dbReference type="Gene3D" id="1.20.120.1490">
    <property type="match status" value="1"/>
</dbReference>
<evidence type="ECO:0000313" key="3">
    <source>
        <dbReference type="EMBL" id="MDI9864552.1"/>
    </source>
</evidence>
<feature type="compositionally biased region" description="Basic and acidic residues" evidence="1">
    <location>
        <begin position="144"/>
        <end position="167"/>
    </location>
</feature>
<dbReference type="RefSeq" id="WP_283369730.1">
    <property type="nucleotide sequence ID" value="NZ_JASHID010000005.1"/>
</dbReference>
<feature type="region of interest" description="Disordered" evidence="1">
    <location>
        <begin position="142"/>
        <end position="167"/>
    </location>
</feature>
<gene>
    <name evidence="3" type="ORF">QM480_09480</name>
</gene>
<comment type="caution">
    <text evidence="3">The sequence shown here is derived from an EMBL/GenBank/DDBJ whole genome shotgun (WGS) entry which is preliminary data.</text>
</comment>
<protein>
    <recommendedName>
        <fullName evidence="5">LTXXQ motif family protein</fullName>
    </recommendedName>
</protein>
<evidence type="ECO:0000313" key="4">
    <source>
        <dbReference type="Proteomes" id="UP001236569"/>
    </source>
</evidence>
<organism evidence="3 4">
    <name type="scientific">Flectobacillus longus</name>
    <dbReference type="NCBI Taxonomy" id="2984207"/>
    <lineage>
        <taxon>Bacteria</taxon>
        <taxon>Pseudomonadati</taxon>
        <taxon>Bacteroidota</taxon>
        <taxon>Cytophagia</taxon>
        <taxon>Cytophagales</taxon>
        <taxon>Flectobacillaceae</taxon>
        <taxon>Flectobacillus</taxon>
    </lineage>
</organism>
<evidence type="ECO:0000256" key="2">
    <source>
        <dbReference type="SAM" id="SignalP"/>
    </source>
</evidence>
<evidence type="ECO:0000256" key="1">
    <source>
        <dbReference type="SAM" id="MobiDB-lite"/>
    </source>
</evidence>
<evidence type="ECO:0008006" key="5">
    <source>
        <dbReference type="Google" id="ProtNLM"/>
    </source>
</evidence>
<name>A0ABT6YM67_9BACT</name>
<reference evidence="3 4" key="1">
    <citation type="submission" date="2023-05" db="EMBL/GenBank/DDBJ databases">
        <title>Novel species of genus Flectobacillus isolated from stream in China.</title>
        <authorList>
            <person name="Lu H."/>
        </authorList>
    </citation>
    <scope>NUCLEOTIDE SEQUENCE [LARGE SCALE GENOMIC DNA]</scope>
    <source>
        <strain evidence="3 4">DC10W</strain>
    </source>
</reference>
<keyword evidence="2" id="KW-0732">Signal</keyword>
<sequence>MKKLFVLIALLGFAVSFIATAQDDPQQRGGREKIKAARLGLITNRLNLTEEQAKTFWPIFNDYDTKRGEIRKNVRQITAESRSLTTSDDKIAANLKEILNLKQKEVDLEKEYQSKFLKVLNVRQVSELYKTEQLFNQMLMKRLRGGEGDPREQGDRGGKREHFGKNR</sequence>
<proteinExistence type="predicted"/>
<accession>A0ABT6YM67</accession>
<dbReference type="Proteomes" id="UP001236569">
    <property type="component" value="Unassembled WGS sequence"/>
</dbReference>
<feature type="chain" id="PRO_5045683909" description="LTXXQ motif family protein" evidence="2">
    <location>
        <begin position="22"/>
        <end position="167"/>
    </location>
</feature>
<feature type="signal peptide" evidence="2">
    <location>
        <begin position="1"/>
        <end position="21"/>
    </location>
</feature>
<dbReference type="EMBL" id="JASHID010000005">
    <property type="protein sequence ID" value="MDI9864552.1"/>
    <property type="molecule type" value="Genomic_DNA"/>
</dbReference>
<keyword evidence="4" id="KW-1185">Reference proteome</keyword>